<proteinExistence type="predicted"/>
<evidence type="ECO:0000256" key="1">
    <source>
        <dbReference type="SAM" id="MobiDB-lite"/>
    </source>
</evidence>
<dbReference type="EMBL" id="JAPQKP010000005">
    <property type="protein sequence ID" value="KAJ5189615.1"/>
    <property type="molecule type" value="Genomic_DNA"/>
</dbReference>
<accession>A0A9W9J7B0</accession>
<organism evidence="2 3">
    <name type="scientific">Penicillium cf. griseofulvum</name>
    <dbReference type="NCBI Taxonomy" id="2972120"/>
    <lineage>
        <taxon>Eukaryota</taxon>
        <taxon>Fungi</taxon>
        <taxon>Dikarya</taxon>
        <taxon>Ascomycota</taxon>
        <taxon>Pezizomycotina</taxon>
        <taxon>Eurotiomycetes</taxon>
        <taxon>Eurotiomycetidae</taxon>
        <taxon>Eurotiales</taxon>
        <taxon>Aspergillaceae</taxon>
        <taxon>Penicillium</taxon>
    </lineage>
</organism>
<evidence type="ECO:0000313" key="3">
    <source>
        <dbReference type="Proteomes" id="UP001150879"/>
    </source>
</evidence>
<evidence type="ECO:0000313" key="2">
    <source>
        <dbReference type="EMBL" id="KAJ5189615.1"/>
    </source>
</evidence>
<protein>
    <submittedName>
        <fullName evidence="2">Uncharacterized protein</fullName>
    </submittedName>
</protein>
<sequence>MWRQHCNVTGRPLASQTITPKRKLKIQEENRKQCRHRQQKHLQHFELSVYPCHTTTPASEGDLAMSELIELTEQIMEFDGLVALATQRRN</sequence>
<gene>
    <name evidence="2" type="ORF">N7472_008629</name>
</gene>
<dbReference type="AlphaFoldDB" id="A0A9W9J7B0"/>
<reference evidence="2" key="2">
    <citation type="journal article" date="2023" name="IMA Fungus">
        <title>Comparative genomic study of the Penicillium genus elucidates a diverse pangenome and 15 lateral gene transfer events.</title>
        <authorList>
            <person name="Petersen C."/>
            <person name="Sorensen T."/>
            <person name="Nielsen M.R."/>
            <person name="Sondergaard T.E."/>
            <person name="Sorensen J.L."/>
            <person name="Fitzpatrick D.A."/>
            <person name="Frisvad J.C."/>
            <person name="Nielsen K.L."/>
        </authorList>
    </citation>
    <scope>NUCLEOTIDE SEQUENCE</scope>
    <source>
        <strain evidence="2">IBT 16849</strain>
    </source>
</reference>
<name>A0A9W9J7B0_9EURO</name>
<dbReference type="Proteomes" id="UP001150879">
    <property type="component" value="Unassembled WGS sequence"/>
</dbReference>
<feature type="region of interest" description="Disordered" evidence="1">
    <location>
        <begin position="1"/>
        <end position="24"/>
    </location>
</feature>
<reference evidence="2" key="1">
    <citation type="submission" date="2022-11" db="EMBL/GenBank/DDBJ databases">
        <authorList>
            <person name="Petersen C."/>
        </authorList>
    </citation>
    <scope>NUCLEOTIDE SEQUENCE</scope>
    <source>
        <strain evidence="2">IBT 16849</strain>
    </source>
</reference>
<comment type="caution">
    <text evidence="2">The sequence shown here is derived from an EMBL/GenBank/DDBJ whole genome shotgun (WGS) entry which is preliminary data.</text>
</comment>
<keyword evidence="3" id="KW-1185">Reference proteome</keyword>